<dbReference type="AlphaFoldDB" id="A0A1B8PVN8"/>
<evidence type="ECO:0000313" key="3">
    <source>
        <dbReference type="Proteomes" id="UP000092607"/>
    </source>
</evidence>
<dbReference type="InterPro" id="IPR038197">
    <property type="entry name" value="TbpB_C-lobe_sf"/>
</dbReference>
<comment type="caution">
    <text evidence="2">The sequence shown here is derived from an EMBL/GenBank/DDBJ whole genome shotgun (WGS) entry which is preliminary data.</text>
</comment>
<name>A0A1B8PVN8_MORLA</name>
<dbReference type="Gene3D" id="2.40.160.90">
    <property type="match status" value="1"/>
</dbReference>
<evidence type="ECO:0000313" key="2">
    <source>
        <dbReference type="EMBL" id="OBX59522.1"/>
    </source>
</evidence>
<dbReference type="Pfam" id="PF01298">
    <property type="entry name" value="TbpB_B_D"/>
    <property type="match status" value="1"/>
</dbReference>
<reference evidence="2 3" key="1">
    <citation type="submission" date="2016-06" db="EMBL/GenBank/DDBJ databases">
        <title>Draft genome of Moraxella lacunata CCUG 57757A.</title>
        <authorList>
            <person name="Salva-Serra F."/>
            <person name="Engstrom-Jakobsson H."/>
            <person name="Thorell K."/>
            <person name="Gonzales-Siles L."/>
            <person name="Karlsson R."/>
            <person name="Boulund F."/>
            <person name="Engstrand L."/>
            <person name="Kristiansson E."/>
            <person name="Moore E."/>
        </authorList>
    </citation>
    <scope>NUCLEOTIDE SEQUENCE [LARGE SCALE GENOMIC DNA]</scope>
    <source>
        <strain evidence="2 3">CCUG 57757A</strain>
    </source>
</reference>
<feature type="domain" description="Transferrin-binding protein B C-lobe/N-lobe beta-barrel" evidence="1">
    <location>
        <begin position="83"/>
        <end position="185"/>
    </location>
</feature>
<evidence type="ECO:0000259" key="1">
    <source>
        <dbReference type="Pfam" id="PF01298"/>
    </source>
</evidence>
<protein>
    <recommendedName>
        <fullName evidence="1">Transferrin-binding protein B C-lobe/N-lobe beta-barrel domain-containing protein</fullName>
    </recommendedName>
</protein>
<dbReference type="Proteomes" id="UP000092607">
    <property type="component" value="Unassembled WGS sequence"/>
</dbReference>
<dbReference type="RefSeq" id="WP_065256991.1">
    <property type="nucleotide sequence ID" value="NZ_JARDJM010000014.1"/>
</dbReference>
<organism evidence="2 3">
    <name type="scientific">Moraxella lacunata</name>
    <dbReference type="NCBI Taxonomy" id="477"/>
    <lineage>
        <taxon>Bacteria</taxon>
        <taxon>Pseudomonadati</taxon>
        <taxon>Pseudomonadota</taxon>
        <taxon>Gammaproteobacteria</taxon>
        <taxon>Moraxellales</taxon>
        <taxon>Moraxellaceae</taxon>
        <taxon>Moraxella</taxon>
    </lineage>
</organism>
<dbReference type="Gene3D" id="2.40.128.240">
    <property type="match status" value="1"/>
</dbReference>
<dbReference type="EMBL" id="LZMS01000106">
    <property type="protein sequence ID" value="OBX59522.1"/>
    <property type="molecule type" value="Genomic_DNA"/>
</dbReference>
<dbReference type="InterPro" id="IPR011250">
    <property type="entry name" value="OMP/PagP_B-barrel"/>
</dbReference>
<dbReference type="SUPFAM" id="SSF56925">
    <property type="entry name" value="OMPA-like"/>
    <property type="match status" value="1"/>
</dbReference>
<proteinExistence type="predicted"/>
<dbReference type="InterPro" id="IPR001677">
    <property type="entry name" value="TbpB_B_D"/>
</dbReference>
<sequence length="186" mass="19850">MLSQLTFADINTLVIDGKRYNLAPSTGTSENFIQNTSDENHTLMVSGTHLGNAKYGYVFDKETKATHLFHQGTKTGVDDLPKGVVSYDGSSLYVHDNGIRVGAGSKFSVNFDQKTLTGTVAGVDLPNELIKLSATIKGNTFSGTQQNDKINIRTEGAFYGKNASELSGVFASDDGAVKGAYGAKKQ</sequence>
<gene>
    <name evidence="2" type="ORF">A9309_11330</name>
</gene>
<accession>A0A1B8PVN8</accession>